<keyword evidence="2" id="KW-1185">Reference proteome</keyword>
<dbReference type="NCBIfam" id="NF033819">
    <property type="entry name" value="IS66_TnpB"/>
    <property type="match status" value="1"/>
</dbReference>
<dbReference type="PANTHER" id="PTHR36455:SF1">
    <property type="entry name" value="BLR8292 PROTEIN"/>
    <property type="match status" value="1"/>
</dbReference>
<dbReference type="RefSeq" id="WP_281418552.1">
    <property type="nucleotide sequence ID" value="NZ_JAHBGB010000011.1"/>
</dbReference>
<proteinExistence type="predicted"/>
<comment type="caution">
    <text evidence="1">The sequence shown here is derived from an EMBL/GenBank/DDBJ whole genome shotgun (WGS) entry which is preliminary data.</text>
</comment>
<sequence>MATGHIDYKALTGLVLEIQEILRHDPKGRLFVFRRKRDDFWDDRQHASLFSKWLERGRFLWPSSADRMMTITQAQLDYLLEGID</sequence>
<reference evidence="2" key="1">
    <citation type="journal article" date="2019" name="Int. J. Syst. Evol. Microbiol.">
        <title>The Global Catalogue of Microorganisms (GCM) 10K type strain sequencing project: providing services to taxonomists for standard genome sequencing and annotation.</title>
        <authorList>
            <consortium name="The Broad Institute Genomics Platform"/>
            <consortium name="The Broad Institute Genome Sequencing Center for Infectious Disease"/>
            <person name="Wu L."/>
            <person name="Ma J."/>
        </authorList>
    </citation>
    <scope>NUCLEOTIDE SEQUENCE [LARGE SCALE GENOMIC DNA]</scope>
    <source>
        <strain evidence="2">CCM 7435</strain>
    </source>
</reference>
<protein>
    <submittedName>
        <fullName evidence="1">IS66 family insertion sequence element accessory protein TnpB</fullName>
    </submittedName>
</protein>
<evidence type="ECO:0000313" key="1">
    <source>
        <dbReference type="EMBL" id="MFD2143759.1"/>
    </source>
</evidence>
<dbReference type="Pfam" id="PF05717">
    <property type="entry name" value="TnpB_IS66"/>
    <property type="match status" value="1"/>
</dbReference>
<dbReference type="EMBL" id="JBHUHD010000004">
    <property type="protein sequence ID" value="MFD2143759.1"/>
    <property type="molecule type" value="Genomic_DNA"/>
</dbReference>
<gene>
    <name evidence="1" type="primary">tnpB</name>
    <name evidence="1" type="ORF">ACFSNC_25660</name>
</gene>
<dbReference type="InterPro" id="IPR008878">
    <property type="entry name" value="Transposase_IS66_Orf2"/>
</dbReference>
<evidence type="ECO:0000313" key="2">
    <source>
        <dbReference type="Proteomes" id="UP001597299"/>
    </source>
</evidence>
<name>A0ABW4Z5B8_9HYPH</name>
<accession>A0ABW4Z5B8</accession>
<dbReference type="PANTHER" id="PTHR36455">
    <property type="match status" value="1"/>
</dbReference>
<organism evidence="1 2">
    <name type="scientific">Ancylobacter oerskovii</name>
    <dbReference type="NCBI Taxonomy" id="459519"/>
    <lineage>
        <taxon>Bacteria</taxon>
        <taxon>Pseudomonadati</taxon>
        <taxon>Pseudomonadota</taxon>
        <taxon>Alphaproteobacteria</taxon>
        <taxon>Hyphomicrobiales</taxon>
        <taxon>Xanthobacteraceae</taxon>
        <taxon>Ancylobacter</taxon>
    </lineage>
</organism>
<dbReference type="Proteomes" id="UP001597299">
    <property type="component" value="Unassembled WGS sequence"/>
</dbReference>